<dbReference type="OrthoDB" id="2382008at2"/>
<reference evidence="1 2" key="1">
    <citation type="submission" date="2019-04" db="EMBL/GenBank/DDBJ databases">
        <title>Bacillus caeni sp. nov., a bacterium isolated from mangrove sediment.</title>
        <authorList>
            <person name="Huang H."/>
            <person name="Mo K."/>
            <person name="Hu Y."/>
        </authorList>
    </citation>
    <scope>NUCLEOTIDE SEQUENCE [LARGE SCALE GENOMIC DNA]</scope>
    <source>
        <strain evidence="1 2">HB172195</strain>
    </source>
</reference>
<proteinExistence type="predicted"/>
<dbReference type="EMBL" id="SWLG01000015">
    <property type="protein sequence ID" value="TLS35872.1"/>
    <property type="molecule type" value="Genomic_DNA"/>
</dbReference>
<dbReference type="RefSeq" id="WP_138128308.1">
    <property type="nucleotide sequence ID" value="NZ_SWLG01000015.1"/>
</dbReference>
<comment type="caution">
    <text evidence="1">The sequence shown here is derived from an EMBL/GenBank/DDBJ whole genome shotgun (WGS) entry which is preliminary data.</text>
</comment>
<protein>
    <submittedName>
        <fullName evidence="1">DNA alkylation repair protein</fullName>
    </submittedName>
</protein>
<evidence type="ECO:0000313" key="2">
    <source>
        <dbReference type="Proteomes" id="UP000308230"/>
    </source>
</evidence>
<sequence>MKPYLCPNCKTNRSRFNKIEQTATSMKLDPGTGELIEQFDASEEGNPFHIAYKGPSYLIQCGVCSLIGEESQFAKYAESHPRRI</sequence>
<gene>
    <name evidence="1" type="ORF">FCL54_17900</name>
</gene>
<name>A0A5R9EX76_9BACL</name>
<keyword evidence="2" id="KW-1185">Reference proteome</keyword>
<evidence type="ECO:0000313" key="1">
    <source>
        <dbReference type="EMBL" id="TLS35872.1"/>
    </source>
</evidence>
<organism evidence="1 2">
    <name type="scientific">Exobacillus caeni</name>
    <dbReference type="NCBI Taxonomy" id="2574798"/>
    <lineage>
        <taxon>Bacteria</taxon>
        <taxon>Bacillati</taxon>
        <taxon>Bacillota</taxon>
        <taxon>Bacilli</taxon>
        <taxon>Bacillales</taxon>
        <taxon>Guptibacillaceae</taxon>
        <taxon>Exobacillus</taxon>
    </lineage>
</organism>
<accession>A0A5R9EX76</accession>
<dbReference type="Proteomes" id="UP000308230">
    <property type="component" value="Unassembled WGS sequence"/>
</dbReference>
<dbReference type="AlphaFoldDB" id="A0A5R9EX76"/>